<dbReference type="EMBL" id="SMBZ01000011">
    <property type="protein sequence ID" value="TCV17120.1"/>
    <property type="molecule type" value="Genomic_DNA"/>
</dbReference>
<dbReference type="OrthoDB" id="1495082at2"/>
<organism evidence="1 2">
    <name type="scientific">Sphingobacterium alimentarium</name>
    <dbReference type="NCBI Taxonomy" id="797292"/>
    <lineage>
        <taxon>Bacteria</taxon>
        <taxon>Pseudomonadati</taxon>
        <taxon>Bacteroidota</taxon>
        <taxon>Sphingobacteriia</taxon>
        <taxon>Sphingobacteriales</taxon>
        <taxon>Sphingobacteriaceae</taxon>
        <taxon>Sphingobacterium</taxon>
    </lineage>
</organism>
<keyword evidence="2" id="KW-1185">Reference proteome</keyword>
<reference evidence="1 2" key="1">
    <citation type="submission" date="2019-03" db="EMBL/GenBank/DDBJ databases">
        <title>Genomic Encyclopedia of Type Strains, Phase IV (KMG-IV): sequencing the most valuable type-strain genomes for metagenomic binning, comparative biology and taxonomic classification.</title>
        <authorList>
            <person name="Goeker M."/>
        </authorList>
    </citation>
    <scope>NUCLEOTIDE SEQUENCE [LARGE SCALE GENOMIC DNA]</scope>
    <source>
        <strain evidence="1 2">DSM 22362</strain>
    </source>
</reference>
<sequence>MQATKTQIENYPIIYFCSNKLIEVNNIINDNGIFPIEIKKDQNHKPLISLTINHKGEPITVVKNNKILYSGFSVNKYLNDSKIEVLFSNVEGKYIIMELIIEGDIPHINKFDLKPLGYNIYGDENGLNIGEMTLANNSFQSNTFINI</sequence>
<dbReference type="Proteomes" id="UP000295197">
    <property type="component" value="Unassembled WGS sequence"/>
</dbReference>
<comment type="caution">
    <text evidence="1">The sequence shown here is derived from an EMBL/GenBank/DDBJ whole genome shotgun (WGS) entry which is preliminary data.</text>
</comment>
<dbReference type="RefSeq" id="WP_132777208.1">
    <property type="nucleotide sequence ID" value="NZ_SMBZ01000011.1"/>
</dbReference>
<protein>
    <submittedName>
        <fullName evidence="1">Uncharacterized protein</fullName>
    </submittedName>
</protein>
<name>A0A4R3W031_9SPHI</name>
<accession>A0A4R3W031</accession>
<evidence type="ECO:0000313" key="2">
    <source>
        <dbReference type="Proteomes" id="UP000295197"/>
    </source>
</evidence>
<evidence type="ECO:0000313" key="1">
    <source>
        <dbReference type="EMBL" id="TCV17120.1"/>
    </source>
</evidence>
<dbReference type="AlphaFoldDB" id="A0A4R3W031"/>
<gene>
    <name evidence="1" type="ORF">EDC17_101137</name>
</gene>
<proteinExistence type="predicted"/>